<dbReference type="AlphaFoldDB" id="A0A7T2LMT6"/>
<feature type="signal peptide" evidence="1">
    <location>
        <begin position="1"/>
        <end position="21"/>
    </location>
</feature>
<proteinExistence type="predicted"/>
<keyword evidence="3" id="KW-1185">Reference proteome</keyword>
<feature type="chain" id="PRO_5032631492" evidence="1">
    <location>
        <begin position="22"/>
        <end position="165"/>
    </location>
</feature>
<reference evidence="2 3" key="1">
    <citation type="submission" date="2020-11" db="EMBL/GenBank/DDBJ databases">
        <title>Genome seq and assembly of Sphingosinicella sp.</title>
        <authorList>
            <person name="Chhetri G."/>
        </authorList>
    </citation>
    <scope>NUCLEOTIDE SEQUENCE [LARGE SCALE GENOMIC DNA]</scope>
    <source>
        <strain evidence="2 3">UDD2</strain>
    </source>
</reference>
<evidence type="ECO:0000256" key="1">
    <source>
        <dbReference type="SAM" id="SignalP"/>
    </source>
</evidence>
<dbReference type="EMBL" id="CP065592">
    <property type="protein sequence ID" value="QPQ55914.1"/>
    <property type="molecule type" value="Genomic_DNA"/>
</dbReference>
<evidence type="ECO:0000313" key="3">
    <source>
        <dbReference type="Proteomes" id="UP000594873"/>
    </source>
</evidence>
<evidence type="ECO:0000313" key="2">
    <source>
        <dbReference type="EMBL" id="QPQ55914.1"/>
    </source>
</evidence>
<gene>
    <name evidence="2" type="ORF">IC614_04855</name>
</gene>
<organism evidence="2 3">
    <name type="scientific">Allosphingosinicella flava</name>
    <dbReference type="NCBI Taxonomy" id="2771430"/>
    <lineage>
        <taxon>Bacteria</taxon>
        <taxon>Pseudomonadati</taxon>
        <taxon>Pseudomonadota</taxon>
        <taxon>Alphaproteobacteria</taxon>
        <taxon>Sphingomonadales</taxon>
        <taxon>Sphingomonadaceae</taxon>
        <taxon>Allosphingosinicella</taxon>
    </lineage>
</organism>
<dbReference type="RefSeq" id="WP_200972775.1">
    <property type="nucleotide sequence ID" value="NZ_CP065592.1"/>
</dbReference>
<keyword evidence="1" id="KW-0732">Signal</keyword>
<name>A0A7T2LMT6_9SPHN</name>
<protein>
    <submittedName>
        <fullName evidence="2">Uncharacterized protein</fullName>
    </submittedName>
</protein>
<accession>A0A7T2LMT6</accession>
<dbReference type="KEGG" id="sflv:IC614_04855"/>
<sequence length="165" mass="18306">MKNLIFSGAVLAAFFAQPAAAREWPDLQNWFFFEDSDFCEMATTYGEKDEVKFSIVMMTNGKAMIGASGTQWSFENDKPYDIRYAIDEDTVGEAKVRGWVDGDYKGFITEAEPVFIDDMMKSGFFLFSADAANAKDNMDVSGSDQAYAQLKACVAELKKKGGIAQ</sequence>
<dbReference type="Proteomes" id="UP000594873">
    <property type="component" value="Chromosome"/>
</dbReference>